<dbReference type="EMBL" id="CAJOBG010006911">
    <property type="protein sequence ID" value="CAF4201170.1"/>
    <property type="molecule type" value="Genomic_DNA"/>
</dbReference>
<dbReference type="Proteomes" id="UP000663866">
    <property type="component" value="Unassembled WGS sequence"/>
</dbReference>
<organism evidence="4 6">
    <name type="scientific">Rotaria magnacalcarata</name>
    <dbReference type="NCBI Taxonomy" id="392030"/>
    <lineage>
        <taxon>Eukaryota</taxon>
        <taxon>Metazoa</taxon>
        <taxon>Spiralia</taxon>
        <taxon>Gnathifera</taxon>
        <taxon>Rotifera</taxon>
        <taxon>Eurotatoria</taxon>
        <taxon>Bdelloidea</taxon>
        <taxon>Philodinida</taxon>
        <taxon>Philodinidae</taxon>
        <taxon>Rotaria</taxon>
    </lineage>
</organism>
<feature type="region of interest" description="Disordered" evidence="1">
    <location>
        <begin position="1"/>
        <end position="25"/>
    </location>
</feature>
<dbReference type="AlphaFoldDB" id="A0A820B5P4"/>
<name>A0A820B5P4_9BILA</name>
<sequence length="297" mass="33966">MLGNSRVAPVDENSNSDVPSTPGENTSDDVLLRYFLKYVRGKTCYDQHAAHEAKIISRTQKAAFESEIWTLIEKRSINWEEIPDDGDDAQGEAVGKIFEKYHYNSPDTTLNKLQRGGELLRNTRKKDLCPDCHGNGKIQCFLCSGSGTSFGKKCPKCSGQSFSYCKRCATKGNIIRTARMSIEWRTIYSHECHENTFLPDDLIKKAEFKTELVNNEEFCKDNSLDATFPHLRLEIQKVSPVNFAPFLQKQFTDRHKKEVDESTKIRKIRCSIKMANVLEVRYQSDTYTNPRSQEGKL</sequence>
<accession>A0A820B5P4</accession>
<evidence type="ECO:0000313" key="2">
    <source>
        <dbReference type="EMBL" id="CAF2069215.1"/>
    </source>
</evidence>
<evidence type="ECO:0000313" key="5">
    <source>
        <dbReference type="EMBL" id="CAF4202563.1"/>
    </source>
</evidence>
<dbReference type="EMBL" id="CAJOBF010006303">
    <property type="protein sequence ID" value="CAF4202563.1"/>
    <property type="molecule type" value="Genomic_DNA"/>
</dbReference>
<dbReference type="EMBL" id="CAJNRG010013531">
    <property type="protein sequence ID" value="CAF2149238.1"/>
    <property type="molecule type" value="Genomic_DNA"/>
</dbReference>
<dbReference type="PANTHER" id="PTHR48465:SF1">
    <property type="entry name" value="PROTEIN SSUH2 HOMOLOG"/>
    <property type="match status" value="1"/>
</dbReference>
<evidence type="ECO:0000313" key="4">
    <source>
        <dbReference type="EMBL" id="CAF4201170.1"/>
    </source>
</evidence>
<dbReference type="Proteomes" id="UP000663842">
    <property type="component" value="Unassembled WGS sequence"/>
</dbReference>
<dbReference type="Proteomes" id="UP000663856">
    <property type="component" value="Unassembled WGS sequence"/>
</dbReference>
<feature type="compositionally biased region" description="Polar residues" evidence="1">
    <location>
        <begin position="12"/>
        <end position="25"/>
    </location>
</feature>
<evidence type="ECO:0000256" key="1">
    <source>
        <dbReference type="SAM" id="MobiDB-lite"/>
    </source>
</evidence>
<protein>
    <submittedName>
        <fullName evidence="4">Uncharacterized protein</fullName>
    </submittedName>
</protein>
<proteinExistence type="predicted"/>
<comment type="caution">
    <text evidence="4">The sequence shown here is derived from an EMBL/GenBank/DDBJ whole genome shotgun (WGS) entry which is preliminary data.</text>
</comment>
<evidence type="ECO:0000313" key="6">
    <source>
        <dbReference type="Proteomes" id="UP000663866"/>
    </source>
</evidence>
<dbReference type="PANTHER" id="PTHR48465">
    <property type="entry name" value="PROTEIN SSUH2 HOMOLOG"/>
    <property type="match status" value="1"/>
</dbReference>
<dbReference type="Proteomes" id="UP000663887">
    <property type="component" value="Unassembled WGS sequence"/>
</dbReference>
<gene>
    <name evidence="4" type="ORF">OVN521_LOCUS26404</name>
    <name evidence="5" type="ORF">UXM345_LOCUS28089</name>
    <name evidence="2" type="ORF">WKI299_LOCUS13850</name>
    <name evidence="3" type="ORF">XDN619_LOCUS28308</name>
</gene>
<dbReference type="EMBL" id="CAJNRF010005243">
    <property type="protein sequence ID" value="CAF2069215.1"/>
    <property type="molecule type" value="Genomic_DNA"/>
</dbReference>
<reference evidence="4" key="1">
    <citation type="submission" date="2021-02" db="EMBL/GenBank/DDBJ databases">
        <authorList>
            <person name="Nowell W R."/>
        </authorList>
    </citation>
    <scope>NUCLEOTIDE SEQUENCE</scope>
</reference>
<dbReference type="InterPro" id="IPR052789">
    <property type="entry name" value="SSUH2_homolog"/>
</dbReference>
<keyword evidence="6" id="KW-1185">Reference proteome</keyword>
<evidence type="ECO:0000313" key="3">
    <source>
        <dbReference type="EMBL" id="CAF2149238.1"/>
    </source>
</evidence>